<dbReference type="SUPFAM" id="SSF101386">
    <property type="entry name" value="all-alpha NTP pyrophosphatases"/>
    <property type="match status" value="1"/>
</dbReference>
<feature type="domain" description="NTP pyrophosphohydrolase MazG-like" evidence="1">
    <location>
        <begin position="69"/>
        <end position="127"/>
    </location>
</feature>
<keyword evidence="3" id="KW-1185">Reference proteome</keyword>
<dbReference type="EMBL" id="FOHX01000003">
    <property type="protein sequence ID" value="SET60920.1"/>
    <property type="molecule type" value="Genomic_DNA"/>
</dbReference>
<evidence type="ECO:0000313" key="3">
    <source>
        <dbReference type="Proteomes" id="UP000199361"/>
    </source>
</evidence>
<dbReference type="Gene3D" id="1.10.287.1080">
    <property type="entry name" value="MazG-like"/>
    <property type="match status" value="1"/>
</dbReference>
<name>A0A1I0FRY8_9ACTN</name>
<reference evidence="2 3" key="1">
    <citation type="submission" date="2016-10" db="EMBL/GenBank/DDBJ databases">
        <authorList>
            <person name="de Groot N.N."/>
        </authorList>
    </citation>
    <scope>NUCLEOTIDE SEQUENCE [LARGE SCALE GENOMIC DNA]</scope>
    <source>
        <strain evidence="2 3">CGMCC 4.5598</strain>
    </source>
</reference>
<dbReference type="STRING" id="568860.SAMN05421811_103590"/>
<dbReference type="CDD" id="cd11538">
    <property type="entry name" value="NTP-PPase_u1"/>
    <property type="match status" value="1"/>
</dbReference>
<evidence type="ECO:0000259" key="1">
    <source>
        <dbReference type="Pfam" id="PF03819"/>
    </source>
</evidence>
<evidence type="ECO:0000313" key="2">
    <source>
        <dbReference type="EMBL" id="SET60920.1"/>
    </source>
</evidence>
<sequence>MDGMDARSVAKRPSWHPAYRISIPHRSAPRGPYTPVVDLRQLSDAIESVSSRYAASLGIERDDIWHILKLQEEVGELTQAFLTRSGRARTRGRTPSEIEADFREELADVLCQVLLLARHHGVDVEAEVQRKWLSRLPD</sequence>
<accession>A0A1I0FRY8</accession>
<dbReference type="AlphaFoldDB" id="A0A1I0FRY8"/>
<dbReference type="Pfam" id="PF03819">
    <property type="entry name" value="MazG"/>
    <property type="match status" value="1"/>
</dbReference>
<dbReference type="Proteomes" id="UP000199361">
    <property type="component" value="Unassembled WGS sequence"/>
</dbReference>
<dbReference type="InterPro" id="IPR004518">
    <property type="entry name" value="MazG-like_dom"/>
</dbReference>
<proteinExistence type="predicted"/>
<organism evidence="2 3">
    <name type="scientific">Nonomuraea wenchangensis</name>
    <dbReference type="NCBI Taxonomy" id="568860"/>
    <lineage>
        <taxon>Bacteria</taxon>
        <taxon>Bacillati</taxon>
        <taxon>Actinomycetota</taxon>
        <taxon>Actinomycetes</taxon>
        <taxon>Streptosporangiales</taxon>
        <taxon>Streptosporangiaceae</taxon>
        <taxon>Nonomuraea</taxon>
    </lineage>
</organism>
<protein>
    <submittedName>
        <fullName evidence="2">NTP pyrophosphatase, house-cleaning of non-canonical NTPs</fullName>
    </submittedName>
</protein>
<gene>
    <name evidence="2" type="ORF">SAMN05421811_103590</name>
</gene>